<dbReference type="SUPFAM" id="SSF53041">
    <property type="entry name" value="Resolvase-like"/>
    <property type="match status" value="1"/>
</dbReference>
<proteinExistence type="predicted"/>
<feature type="domain" description="Resolvase/invertase-type recombinase catalytic" evidence="1">
    <location>
        <begin position="3"/>
        <end position="149"/>
    </location>
</feature>
<dbReference type="InterPro" id="IPR050639">
    <property type="entry name" value="SSR_resolvase"/>
</dbReference>
<gene>
    <name evidence="3" type="ORF">HOP12_09755</name>
</gene>
<dbReference type="AlphaFoldDB" id="A0A849SJ28"/>
<evidence type="ECO:0000259" key="2">
    <source>
        <dbReference type="PROSITE" id="PS51737"/>
    </source>
</evidence>
<dbReference type="CDD" id="cd00338">
    <property type="entry name" value="Ser_Recombinase"/>
    <property type="match status" value="1"/>
</dbReference>
<dbReference type="GO" id="GO:0003677">
    <property type="term" value="F:DNA binding"/>
    <property type="evidence" value="ECO:0007669"/>
    <property type="project" value="InterPro"/>
</dbReference>
<evidence type="ECO:0000313" key="3">
    <source>
        <dbReference type="EMBL" id="NOT34441.1"/>
    </source>
</evidence>
<name>A0A849SJ28_UNCEI</name>
<dbReference type="EMBL" id="JABFRW010000120">
    <property type="protein sequence ID" value="NOT34441.1"/>
    <property type="molecule type" value="Genomic_DNA"/>
</dbReference>
<dbReference type="InterPro" id="IPR038109">
    <property type="entry name" value="DNA_bind_recomb_sf"/>
</dbReference>
<dbReference type="Pfam" id="PF00239">
    <property type="entry name" value="Resolvase"/>
    <property type="match status" value="1"/>
</dbReference>
<feature type="domain" description="Recombinase" evidence="2">
    <location>
        <begin position="156"/>
        <end position="270"/>
    </location>
</feature>
<dbReference type="PROSITE" id="PS51737">
    <property type="entry name" value="RECOMBINASE_DNA_BIND"/>
    <property type="match status" value="1"/>
</dbReference>
<organism evidence="3 4">
    <name type="scientific">Eiseniibacteriota bacterium</name>
    <dbReference type="NCBI Taxonomy" id="2212470"/>
    <lineage>
        <taxon>Bacteria</taxon>
        <taxon>Candidatus Eiseniibacteriota</taxon>
    </lineage>
</organism>
<protein>
    <submittedName>
        <fullName evidence="3">Recombinase family protein</fullName>
    </submittedName>
</protein>
<dbReference type="PROSITE" id="PS51736">
    <property type="entry name" value="RECOMBINASES_3"/>
    <property type="match status" value="1"/>
</dbReference>
<evidence type="ECO:0000259" key="1">
    <source>
        <dbReference type="PROSITE" id="PS51736"/>
    </source>
</evidence>
<evidence type="ECO:0000313" key="4">
    <source>
        <dbReference type="Proteomes" id="UP000580839"/>
    </source>
</evidence>
<dbReference type="Gene3D" id="3.40.50.1390">
    <property type="entry name" value="Resolvase, N-terminal catalytic domain"/>
    <property type="match status" value="1"/>
</dbReference>
<dbReference type="GO" id="GO:0000150">
    <property type="term" value="F:DNA strand exchange activity"/>
    <property type="evidence" value="ECO:0007669"/>
    <property type="project" value="InterPro"/>
</dbReference>
<reference evidence="3 4" key="1">
    <citation type="submission" date="2020-04" db="EMBL/GenBank/DDBJ databases">
        <title>Metagenomic profiling of ammonia- and methane-oxidizing microorganisms in a Dutch drinking water treatment plant.</title>
        <authorList>
            <person name="Poghosyan L."/>
            <person name="Leucker S."/>
        </authorList>
    </citation>
    <scope>NUCLEOTIDE SEQUENCE [LARGE SCALE GENOMIC DNA]</scope>
    <source>
        <strain evidence="3">S-RSF-IL-03</strain>
    </source>
</reference>
<dbReference type="InterPro" id="IPR006119">
    <property type="entry name" value="Resolv_N"/>
</dbReference>
<dbReference type="PANTHER" id="PTHR30461:SF23">
    <property type="entry name" value="DNA RECOMBINASE-RELATED"/>
    <property type="match status" value="1"/>
</dbReference>
<dbReference type="InterPro" id="IPR025827">
    <property type="entry name" value="Zn_ribbon_recom_dom"/>
</dbReference>
<accession>A0A849SJ28</accession>
<dbReference type="InterPro" id="IPR036162">
    <property type="entry name" value="Resolvase-like_N_sf"/>
</dbReference>
<dbReference type="PANTHER" id="PTHR30461">
    <property type="entry name" value="DNA-INVERTASE FROM LAMBDOID PROPHAGE"/>
    <property type="match status" value="1"/>
</dbReference>
<dbReference type="Gene3D" id="3.90.1750.20">
    <property type="entry name" value="Putative Large Serine Recombinase, Chain B, Domain 2"/>
    <property type="match status" value="1"/>
</dbReference>
<dbReference type="SMART" id="SM00857">
    <property type="entry name" value="Resolvase"/>
    <property type="match status" value="1"/>
</dbReference>
<dbReference type="InterPro" id="IPR011109">
    <property type="entry name" value="DNA_bind_recombinase_dom"/>
</dbReference>
<sequence length="528" mass="60264">MPTHVIYARKSTESDDRQVLSIDSQIQELKLLALRRGLEVDEILTEARSAKAPGRPIFGQLMKRVNKGEIAGVFCWKMDRLARNPFDSGQILQALADRKIEQIITPERTFTGDGNDRFLGNFELGIATKFIDDLRANVKRGNRARFERGWPNFRPPVGYIEDRATKTVITDPERFPLVQKLWDELLSGRMRPMQIARAAEHEWGLQTRKAGKLGGKPLTFQGVFKLFANPYYAGLIRLKSGESYRGAHSPMITMAMFDQAQELLGRPGRSRPAHHTFAYAGMLTCGICGGTLVAEVHTKPSGRRYVYYRCRSRTSGRPCPNPCLPETALEDQLLRDLRRVSLSKAAVDWISSNIRQQLQATSSHHAARRDALEKALLEASRENEMLLTLRLRAQVDEETYERRRLQILDRQARLKIQLDEPTRSPEELVAQIEEVLNFSVSLPRAFKEGDPVRRRSILHAVCANPKVRDRKALYKAKEPFSFFEGKGSTRSWQGVVERLRNWIVEKNFQIPSYSLTEEDTVPRKRPAA</sequence>
<dbReference type="Proteomes" id="UP000580839">
    <property type="component" value="Unassembled WGS sequence"/>
</dbReference>
<dbReference type="Pfam" id="PF13408">
    <property type="entry name" value="Zn_ribbon_recom"/>
    <property type="match status" value="1"/>
</dbReference>
<comment type="caution">
    <text evidence="3">The sequence shown here is derived from an EMBL/GenBank/DDBJ whole genome shotgun (WGS) entry which is preliminary data.</text>
</comment>